<evidence type="ECO:0000256" key="1">
    <source>
        <dbReference type="SAM" id="SignalP"/>
    </source>
</evidence>
<dbReference type="Proteomes" id="UP001322744">
    <property type="component" value="Chromosome"/>
</dbReference>
<name>A0ABZ0U2K8_9FIRM</name>
<accession>A0ABZ0U2K8</accession>
<sequence length="65" mass="7386">MKKGFYILALTLVAFAVTVVFPAQTLAQKDQIKIPVLVYPYFTKDLKEAQEYNSSAVVDIQNFEK</sequence>
<reference evidence="2 3" key="1">
    <citation type="submission" date="2023-12" db="EMBL/GenBank/DDBJ databases">
        <authorList>
            <person name="Manesh M.J.H."/>
            <person name="Bing R.G."/>
            <person name="Willard D.J."/>
            <person name="Kelly R.M."/>
        </authorList>
    </citation>
    <scope>NUCLEOTIDE SEQUENCE [LARGE SCALE GENOMIC DNA]</scope>
    <source>
        <strain evidence="2 3">DSM 8977</strain>
    </source>
</reference>
<evidence type="ECO:0000313" key="2">
    <source>
        <dbReference type="EMBL" id="WPX08460.1"/>
    </source>
</evidence>
<feature type="signal peptide" evidence="1">
    <location>
        <begin position="1"/>
        <end position="22"/>
    </location>
</feature>
<dbReference type="EMBL" id="CP139957">
    <property type="protein sequence ID" value="WPX08460.1"/>
    <property type="molecule type" value="Genomic_DNA"/>
</dbReference>
<evidence type="ECO:0000313" key="3">
    <source>
        <dbReference type="Proteomes" id="UP001322744"/>
    </source>
</evidence>
<organism evidence="2 3">
    <name type="scientific">Anaerocellum danielii</name>
    <dbReference type="NCBI Taxonomy" id="1387557"/>
    <lineage>
        <taxon>Bacteria</taxon>
        <taxon>Bacillati</taxon>
        <taxon>Bacillota</taxon>
        <taxon>Bacillota incertae sedis</taxon>
        <taxon>Caldicellulosiruptorales</taxon>
        <taxon>Caldicellulosiruptoraceae</taxon>
        <taxon>Anaerocellum</taxon>
    </lineage>
</organism>
<keyword evidence="1" id="KW-0732">Signal</keyword>
<proteinExistence type="predicted"/>
<dbReference type="RefSeq" id="WP_045175736.1">
    <property type="nucleotide sequence ID" value="NZ_CP139957.1"/>
</dbReference>
<keyword evidence="3" id="KW-1185">Reference proteome</keyword>
<feature type="chain" id="PRO_5047195916" evidence="1">
    <location>
        <begin position="23"/>
        <end position="65"/>
    </location>
</feature>
<protein>
    <submittedName>
        <fullName evidence="2">Uncharacterized protein</fullName>
    </submittedName>
</protein>
<gene>
    <name evidence="2" type="ORF">SOJ16_002346</name>
</gene>